<name>A0A8H7FAE6_AGABI</name>
<dbReference type="EMBL" id="JABXXO010000001">
    <property type="protein sequence ID" value="KAF7784168.1"/>
    <property type="molecule type" value="Genomic_DNA"/>
</dbReference>
<sequence>MNRFLPTVILPGFGQLSRPNQCISHRRQAMSVADVDEFAGYDFSEFTQEDFAQIDAEIVRNQLPKTIIAYEQPCSPQDSISELEVKPRDSPLELFRSYGTLSVTDLVSLAWCEVQFEYGLLGKRSQPLRQRPDSFKSASGKEIKLDTAVATKNDIILRKGRAIHKKLEREVKPKEVKITVMNSEERWALRLVNMLACLEGMQLEGMTREIPVFGIEDGEIIVGIIDELVYQPIANEEGDKDVTEPSQTDIGTCFSSSARSKAPSPNLFTVQIIDAKTRKRPSLPLDEDMRPAQLQLMLYHRLLSKLVSTKAPFDFMIFWQLVNVNPEQQLSEEFLEQAGLLAEKDKFQVLNLADLSALWHDRVDQLHIASIDDQLQLVYRLQANQKGLKRRTPPLASVAGVTSPLKQLRLTLKDKDPISKEEANCVPLITTGKDKIIALDYSALTRQHEHDHIIGTKTFQYDSEFLSAYLTDALAWWRGERRSSGVPVELAHRCNACEYYNDCEWREERAKEFQEQARLRRETSEAIIP</sequence>
<evidence type="ECO:0000313" key="3">
    <source>
        <dbReference type="Proteomes" id="UP000629468"/>
    </source>
</evidence>
<evidence type="ECO:0000313" key="2">
    <source>
        <dbReference type="EMBL" id="KAF7784168.1"/>
    </source>
</evidence>
<dbReference type="PANTHER" id="PTHR14464:SF4">
    <property type="entry name" value="EXONUCLEASE V"/>
    <property type="match status" value="1"/>
</dbReference>
<dbReference type="InterPro" id="IPR019190">
    <property type="entry name" value="EXOV"/>
</dbReference>
<dbReference type="AlphaFoldDB" id="A0A8H7FAE6"/>
<dbReference type="GO" id="GO:0036297">
    <property type="term" value="P:interstrand cross-link repair"/>
    <property type="evidence" value="ECO:0007669"/>
    <property type="project" value="TreeGrafter"/>
</dbReference>
<proteinExistence type="inferred from homology"/>
<organism evidence="2 3">
    <name type="scientific">Agaricus bisporus var. burnettii</name>
    <dbReference type="NCBI Taxonomy" id="192524"/>
    <lineage>
        <taxon>Eukaryota</taxon>
        <taxon>Fungi</taxon>
        <taxon>Dikarya</taxon>
        <taxon>Basidiomycota</taxon>
        <taxon>Agaricomycotina</taxon>
        <taxon>Agaricomycetes</taxon>
        <taxon>Agaricomycetidae</taxon>
        <taxon>Agaricales</taxon>
        <taxon>Agaricineae</taxon>
        <taxon>Agaricaceae</taxon>
        <taxon>Agaricus</taxon>
    </lineage>
</organism>
<dbReference type="GO" id="GO:0005634">
    <property type="term" value="C:nucleus"/>
    <property type="evidence" value="ECO:0007669"/>
    <property type="project" value="TreeGrafter"/>
</dbReference>
<dbReference type="Pfam" id="PF09810">
    <property type="entry name" value="Exo5"/>
    <property type="match status" value="2"/>
</dbReference>
<evidence type="ECO:0000256" key="1">
    <source>
        <dbReference type="ARBA" id="ARBA00009797"/>
    </source>
</evidence>
<evidence type="ECO:0008006" key="4">
    <source>
        <dbReference type="Google" id="ProtNLM"/>
    </source>
</evidence>
<dbReference type="GO" id="GO:0005739">
    <property type="term" value="C:mitochondrion"/>
    <property type="evidence" value="ECO:0007669"/>
    <property type="project" value="TreeGrafter"/>
</dbReference>
<dbReference type="Proteomes" id="UP000629468">
    <property type="component" value="Unassembled WGS sequence"/>
</dbReference>
<protein>
    <recommendedName>
        <fullName evidence="4">Exonuclease V</fullName>
    </recommendedName>
</protein>
<comment type="similarity">
    <text evidence="1">Belongs to the EXO5 family.</text>
</comment>
<dbReference type="PANTHER" id="PTHR14464">
    <property type="entry name" value="EXONUCLEASE V"/>
    <property type="match status" value="1"/>
</dbReference>
<gene>
    <name evidence="2" type="ORF">Agabi119p4_333</name>
</gene>
<comment type="caution">
    <text evidence="2">The sequence shown here is derived from an EMBL/GenBank/DDBJ whole genome shotgun (WGS) entry which is preliminary data.</text>
</comment>
<accession>A0A8H7FAE6</accession>
<reference evidence="2 3" key="1">
    <citation type="journal article" name="Sci. Rep.">
        <title>Telomere-to-telomere assembled and centromere annotated genomes of the two main subspecies of the button mushroom Agaricus bisporus reveal especially polymorphic chromosome ends.</title>
        <authorList>
            <person name="Sonnenberg A.S.M."/>
            <person name="Sedaghat-Telgerd N."/>
            <person name="Lavrijssen B."/>
            <person name="Ohm R.A."/>
            <person name="Hendrickx P.M."/>
            <person name="Scholtmeijer K."/>
            <person name="Baars J.J.P."/>
            <person name="van Peer A."/>
        </authorList>
    </citation>
    <scope>NUCLEOTIDE SEQUENCE [LARGE SCALE GENOMIC DNA]</scope>
    <source>
        <strain evidence="2 3">H119_p4</strain>
    </source>
</reference>
<dbReference type="GO" id="GO:0045145">
    <property type="term" value="F:single-stranded DNA 5'-3' DNA exonuclease activity"/>
    <property type="evidence" value="ECO:0007669"/>
    <property type="project" value="InterPro"/>
</dbReference>